<organism evidence="1 2">
    <name type="scientific">Hygrophoropsis aurantiaca</name>
    <dbReference type="NCBI Taxonomy" id="72124"/>
    <lineage>
        <taxon>Eukaryota</taxon>
        <taxon>Fungi</taxon>
        <taxon>Dikarya</taxon>
        <taxon>Basidiomycota</taxon>
        <taxon>Agaricomycotina</taxon>
        <taxon>Agaricomycetes</taxon>
        <taxon>Agaricomycetidae</taxon>
        <taxon>Boletales</taxon>
        <taxon>Coniophorineae</taxon>
        <taxon>Hygrophoropsidaceae</taxon>
        <taxon>Hygrophoropsis</taxon>
    </lineage>
</organism>
<dbReference type="EMBL" id="MU267635">
    <property type="protein sequence ID" value="KAH7913223.1"/>
    <property type="molecule type" value="Genomic_DNA"/>
</dbReference>
<name>A0ACB8AJ30_9AGAM</name>
<dbReference type="Proteomes" id="UP000790377">
    <property type="component" value="Unassembled WGS sequence"/>
</dbReference>
<protein>
    <submittedName>
        <fullName evidence="1">Uncharacterized protein</fullName>
    </submittedName>
</protein>
<sequence length="371" mass="42120">MLGRISRIPLLHRQPKCVYSRRNYAESSVQYHRKVRALPFAFSEDDAITHIGVTAALTSAGEGLLSALAAKYLPALGKMPVRPERIQAIYYPAWIVDAEFEAKAWLPIVSFENSLPVSNPLDFLGKAVFRDPHMNSEHAVPFSSSLLKQRGSNIICLPFKVDPFFVLDKLRGLSSKQAIIEDDLRFEAHSLSPNLFAVYPVLIPLYIAQYKAIGNLQASFCIQAHSVPGRFFLHFKSTDPDFQSINHLRGSASWVRNGKSLSFADPRILSPEHHDLASVILQDWIDDYIVEDNLPSTTAINMKDLRIREWNKDEVQCISRWVESGEDVQRLKDTMRRSIVAELGQLKHAEKLRASLTPPWWREWEGTSSKK</sequence>
<evidence type="ECO:0000313" key="1">
    <source>
        <dbReference type="EMBL" id="KAH7913223.1"/>
    </source>
</evidence>
<proteinExistence type="predicted"/>
<accession>A0ACB8AJ30</accession>
<gene>
    <name evidence="1" type="ORF">BJ138DRAFT_1146630</name>
</gene>
<comment type="caution">
    <text evidence="1">The sequence shown here is derived from an EMBL/GenBank/DDBJ whole genome shotgun (WGS) entry which is preliminary data.</text>
</comment>
<reference evidence="1" key="1">
    <citation type="journal article" date="2021" name="New Phytol.">
        <title>Evolutionary innovations through gain and loss of genes in the ectomycorrhizal Boletales.</title>
        <authorList>
            <person name="Wu G."/>
            <person name="Miyauchi S."/>
            <person name="Morin E."/>
            <person name="Kuo A."/>
            <person name="Drula E."/>
            <person name="Varga T."/>
            <person name="Kohler A."/>
            <person name="Feng B."/>
            <person name="Cao Y."/>
            <person name="Lipzen A."/>
            <person name="Daum C."/>
            <person name="Hundley H."/>
            <person name="Pangilinan J."/>
            <person name="Johnson J."/>
            <person name="Barry K."/>
            <person name="LaButti K."/>
            <person name="Ng V."/>
            <person name="Ahrendt S."/>
            <person name="Min B."/>
            <person name="Choi I.G."/>
            <person name="Park H."/>
            <person name="Plett J.M."/>
            <person name="Magnuson J."/>
            <person name="Spatafora J.W."/>
            <person name="Nagy L.G."/>
            <person name="Henrissat B."/>
            <person name="Grigoriev I.V."/>
            <person name="Yang Z.L."/>
            <person name="Xu J."/>
            <person name="Martin F.M."/>
        </authorList>
    </citation>
    <scope>NUCLEOTIDE SEQUENCE</scope>
    <source>
        <strain evidence="1">ATCC 28755</strain>
    </source>
</reference>
<evidence type="ECO:0000313" key="2">
    <source>
        <dbReference type="Proteomes" id="UP000790377"/>
    </source>
</evidence>
<keyword evidence="2" id="KW-1185">Reference proteome</keyword>